<dbReference type="PANTHER" id="PTHR43341:SF6">
    <property type="entry name" value="AMINO ACID TRANSPORTER (EUROFUNG)"/>
    <property type="match status" value="1"/>
</dbReference>
<keyword evidence="2 6" id="KW-0812">Transmembrane</keyword>
<sequence>MASKTDNLKEKVFEPSPFGNTTSSDSDSAPDIGSVQNVNTLHRSLDNRQIQWIAMGGSIGTALFVSIGLGLMNGGPASLLLGFIFYSCGKWVDEAFGFVAGWNLFLYEAILVPFEISALSLVLTFWRDDIPVWAVCIVCIALYTAINIGAVHVFGEAEFWLSSGKVLLVFLLFGFTVVTMVGGNPKGDSYGFRYWNNPGAFAEHITTGALGKFEGFLGAVFVAAFTVCGPEYISMVAGEAIYPRVTIKLAFKTVYLRFGCFFILGAFCVGVVLPYNDQTLANVLGSQGGSTGAASPYVIAMQNLGIDGLPHVVNALLVTSIFSAGNTYYYMATRSLYSLAVNKQAPAFFSKTTKSGAPIWCFAATMAFSFLSLLQLGAGSAQALQWLVNLVTASQQLNYAIIEPCPIKVGANLMSIASA</sequence>
<feature type="transmembrane region" description="Helical" evidence="6">
    <location>
        <begin position="104"/>
        <end position="126"/>
    </location>
</feature>
<evidence type="ECO:0000259" key="7">
    <source>
        <dbReference type="Pfam" id="PF00324"/>
    </source>
</evidence>
<feature type="transmembrane region" description="Helical" evidence="6">
    <location>
        <begin position="254"/>
        <end position="275"/>
    </location>
</feature>
<organism evidence="8 9">
    <name type="scientific">Diplodia seriata</name>
    <dbReference type="NCBI Taxonomy" id="420778"/>
    <lineage>
        <taxon>Eukaryota</taxon>
        <taxon>Fungi</taxon>
        <taxon>Dikarya</taxon>
        <taxon>Ascomycota</taxon>
        <taxon>Pezizomycotina</taxon>
        <taxon>Dothideomycetes</taxon>
        <taxon>Dothideomycetes incertae sedis</taxon>
        <taxon>Botryosphaeriales</taxon>
        <taxon>Botryosphaeriaceae</taxon>
        <taxon>Diplodia</taxon>
    </lineage>
</organism>
<dbReference type="PIRSF" id="PIRSF006060">
    <property type="entry name" value="AA_transporter"/>
    <property type="match status" value="1"/>
</dbReference>
<feature type="transmembrane region" description="Helical" evidence="6">
    <location>
        <begin position="166"/>
        <end position="183"/>
    </location>
</feature>
<feature type="region of interest" description="Disordered" evidence="5">
    <location>
        <begin position="1"/>
        <end position="31"/>
    </location>
</feature>
<evidence type="ECO:0000256" key="4">
    <source>
        <dbReference type="ARBA" id="ARBA00023136"/>
    </source>
</evidence>
<comment type="subcellular location">
    <subcellularLocation>
        <location evidence="1">Membrane</location>
        <topology evidence="1">Multi-pass membrane protein</topology>
    </subcellularLocation>
</comment>
<evidence type="ECO:0000256" key="6">
    <source>
        <dbReference type="SAM" id="Phobius"/>
    </source>
</evidence>
<dbReference type="EMBL" id="JAJVCZ030000005">
    <property type="protein sequence ID" value="KAL0259729.1"/>
    <property type="molecule type" value="Genomic_DNA"/>
</dbReference>
<protein>
    <recommendedName>
        <fullName evidence="7">Amino acid permease/ SLC12A domain-containing protein</fullName>
    </recommendedName>
</protein>
<dbReference type="PANTHER" id="PTHR43341">
    <property type="entry name" value="AMINO ACID PERMEASE"/>
    <property type="match status" value="1"/>
</dbReference>
<feature type="transmembrane region" description="Helical" evidence="6">
    <location>
        <begin position="359"/>
        <end position="378"/>
    </location>
</feature>
<accession>A0ABR3CGQ9</accession>
<dbReference type="InterPro" id="IPR004841">
    <property type="entry name" value="AA-permease/SLC12A_dom"/>
</dbReference>
<feature type="transmembrane region" description="Helical" evidence="6">
    <location>
        <begin position="311"/>
        <end position="331"/>
    </location>
</feature>
<dbReference type="GeneID" id="92009554"/>
<feature type="transmembrane region" description="Helical" evidence="6">
    <location>
        <begin position="216"/>
        <end position="242"/>
    </location>
</feature>
<comment type="caution">
    <text evidence="8">The sequence shown here is derived from an EMBL/GenBank/DDBJ whole genome shotgun (WGS) entry which is preliminary data.</text>
</comment>
<dbReference type="RefSeq" id="XP_066632758.1">
    <property type="nucleotide sequence ID" value="XM_066776916.1"/>
</dbReference>
<dbReference type="Proteomes" id="UP001430584">
    <property type="component" value="Unassembled WGS sequence"/>
</dbReference>
<feature type="transmembrane region" description="Helical" evidence="6">
    <location>
        <begin position="75"/>
        <end position="92"/>
    </location>
</feature>
<feature type="transmembrane region" description="Helical" evidence="6">
    <location>
        <begin position="132"/>
        <end position="154"/>
    </location>
</feature>
<evidence type="ECO:0000256" key="3">
    <source>
        <dbReference type="ARBA" id="ARBA00022989"/>
    </source>
</evidence>
<evidence type="ECO:0000256" key="5">
    <source>
        <dbReference type="SAM" id="MobiDB-lite"/>
    </source>
</evidence>
<dbReference type="InterPro" id="IPR050524">
    <property type="entry name" value="APC_YAT"/>
</dbReference>
<evidence type="ECO:0000313" key="9">
    <source>
        <dbReference type="Proteomes" id="UP001430584"/>
    </source>
</evidence>
<keyword evidence="3 6" id="KW-1133">Transmembrane helix</keyword>
<dbReference type="Pfam" id="PF00324">
    <property type="entry name" value="AA_permease"/>
    <property type="match status" value="1"/>
</dbReference>
<keyword evidence="9" id="KW-1185">Reference proteome</keyword>
<feature type="compositionally biased region" description="Polar residues" evidence="5">
    <location>
        <begin position="18"/>
        <end position="27"/>
    </location>
</feature>
<evidence type="ECO:0000256" key="2">
    <source>
        <dbReference type="ARBA" id="ARBA00022692"/>
    </source>
</evidence>
<evidence type="ECO:0000256" key="1">
    <source>
        <dbReference type="ARBA" id="ARBA00004141"/>
    </source>
</evidence>
<reference evidence="8 9" key="1">
    <citation type="submission" date="2024-02" db="EMBL/GenBank/DDBJ databases">
        <title>De novo assembly and annotation of 12 fungi associated with fruit tree decline syndrome in Ontario, Canada.</title>
        <authorList>
            <person name="Sulman M."/>
            <person name="Ellouze W."/>
            <person name="Ilyukhin E."/>
        </authorList>
    </citation>
    <scope>NUCLEOTIDE SEQUENCE [LARGE SCALE GENOMIC DNA]</scope>
    <source>
        <strain evidence="8 9">FDS-637</strain>
    </source>
</reference>
<keyword evidence="4 6" id="KW-0472">Membrane</keyword>
<feature type="transmembrane region" description="Helical" evidence="6">
    <location>
        <begin position="50"/>
        <end position="69"/>
    </location>
</feature>
<feature type="domain" description="Amino acid permease/ SLC12A" evidence="7">
    <location>
        <begin position="92"/>
        <end position="402"/>
    </location>
</feature>
<evidence type="ECO:0000313" key="8">
    <source>
        <dbReference type="EMBL" id="KAL0259729.1"/>
    </source>
</evidence>
<dbReference type="Gene3D" id="1.20.1740.10">
    <property type="entry name" value="Amino acid/polyamine transporter I"/>
    <property type="match status" value="1"/>
</dbReference>
<name>A0ABR3CGQ9_9PEZI</name>
<gene>
    <name evidence="8" type="ORF">SLS55_005469</name>
</gene>
<feature type="compositionally biased region" description="Basic and acidic residues" evidence="5">
    <location>
        <begin position="1"/>
        <end position="13"/>
    </location>
</feature>
<proteinExistence type="predicted"/>